<accession>A0A0E9PJ60</accession>
<dbReference type="AlphaFoldDB" id="A0A0E9PJ60"/>
<protein>
    <submittedName>
        <fullName evidence="1">Uncharacterized protein</fullName>
    </submittedName>
</protein>
<proteinExistence type="predicted"/>
<reference evidence="1" key="1">
    <citation type="submission" date="2014-11" db="EMBL/GenBank/DDBJ databases">
        <authorList>
            <person name="Amaro Gonzalez C."/>
        </authorList>
    </citation>
    <scope>NUCLEOTIDE SEQUENCE</scope>
</reference>
<dbReference type="EMBL" id="GBXM01104013">
    <property type="protein sequence ID" value="JAH04564.1"/>
    <property type="molecule type" value="Transcribed_RNA"/>
</dbReference>
<sequence length="39" mass="4436">MFLREPRVNQTRRSALGLTATAYKGKPLCRETAERGDEI</sequence>
<evidence type="ECO:0000313" key="1">
    <source>
        <dbReference type="EMBL" id="JAH04564.1"/>
    </source>
</evidence>
<name>A0A0E9PJ60_ANGAN</name>
<reference evidence="1" key="2">
    <citation type="journal article" date="2015" name="Fish Shellfish Immunol.">
        <title>Early steps in the European eel (Anguilla anguilla)-Vibrio vulnificus interaction in the gills: Role of the RtxA13 toxin.</title>
        <authorList>
            <person name="Callol A."/>
            <person name="Pajuelo D."/>
            <person name="Ebbesson L."/>
            <person name="Teles M."/>
            <person name="MacKenzie S."/>
            <person name="Amaro C."/>
        </authorList>
    </citation>
    <scope>NUCLEOTIDE SEQUENCE</scope>
</reference>
<organism evidence="1">
    <name type="scientific">Anguilla anguilla</name>
    <name type="common">European freshwater eel</name>
    <name type="synonym">Muraena anguilla</name>
    <dbReference type="NCBI Taxonomy" id="7936"/>
    <lineage>
        <taxon>Eukaryota</taxon>
        <taxon>Metazoa</taxon>
        <taxon>Chordata</taxon>
        <taxon>Craniata</taxon>
        <taxon>Vertebrata</taxon>
        <taxon>Euteleostomi</taxon>
        <taxon>Actinopterygii</taxon>
        <taxon>Neopterygii</taxon>
        <taxon>Teleostei</taxon>
        <taxon>Anguilliformes</taxon>
        <taxon>Anguillidae</taxon>
        <taxon>Anguilla</taxon>
    </lineage>
</organism>